<sequence>MSIVPSPDTEQELFANSVFSPHLTVSRSMPATSIAWYPFMDAYQDPSNCCFLVGSTDHPLHLIDCLTGETRGSYPIINHREQFIGPTSITFHPGGRWVYCGFENMIQIIDVTRPGWEGWKQATSPSRKEQVGQKGMISCLEFQPGYTAEGAGIYAAGSFFGSVGLYDERQGSMGNIPAQLFPNNPLLRGRGITHLQFNPTNANLLYIGARRSSAILEFDIRQPNYPAQVFPRSLNTDQRLSFDVRHNHLVTGDQNGRISIFDLAHPQHEVKESINWAIPAYQFQVQEGLGAIGSAQFHPTLPILMTASGSRIHDPLGDSAAPDESFLKLWSLPYKQRLYSET</sequence>
<organism evidence="1 2">
    <name type="scientific">Entomophthora muscae</name>
    <dbReference type="NCBI Taxonomy" id="34485"/>
    <lineage>
        <taxon>Eukaryota</taxon>
        <taxon>Fungi</taxon>
        <taxon>Fungi incertae sedis</taxon>
        <taxon>Zoopagomycota</taxon>
        <taxon>Entomophthoromycotina</taxon>
        <taxon>Entomophthoromycetes</taxon>
        <taxon>Entomophthorales</taxon>
        <taxon>Entomophthoraceae</taxon>
        <taxon>Entomophthora</taxon>
    </lineage>
</organism>
<evidence type="ECO:0000313" key="1">
    <source>
        <dbReference type="EMBL" id="KAJ9060145.1"/>
    </source>
</evidence>
<accession>A0ACC2SCV3</accession>
<dbReference type="Proteomes" id="UP001165960">
    <property type="component" value="Unassembled WGS sequence"/>
</dbReference>
<gene>
    <name evidence="1" type="ORF">DSO57_1034061</name>
</gene>
<comment type="caution">
    <text evidence="1">The sequence shown here is derived from an EMBL/GenBank/DDBJ whole genome shotgun (WGS) entry which is preliminary data.</text>
</comment>
<proteinExistence type="predicted"/>
<keyword evidence="2" id="KW-1185">Reference proteome</keyword>
<name>A0ACC2SCV3_9FUNG</name>
<evidence type="ECO:0000313" key="2">
    <source>
        <dbReference type="Proteomes" id="UP001165960"/>
    </source>
</evidence>
<dbReference type="EMBL" id="QTSX02005248">
    <property type="protein sequence ID" value="KAJ9060145.1"/>
    <property type="molecule type" value="Genomic_DNA"/>
</dbReference>
<protein>
    <submittedName>
        <fullName evidence="1">Uncharacterized protein</fullName>
    </submittedName>
</protein>
<reference evidence="1" key="1">
    <citation type="submission" date="2022-04" db="EMBL/GenBank/DDBJ databases">
        <title>Genome of the entomopathogenic fungus Entomophthora muscae.</title>
        <authorList>
            <person name="Elya C."/>
            <person name="Lovett B.R."/>
            <person name="Lee E."/>
            <person name="Macias A.M."/>
            <person name="Hajek A.E."/>
            <person name="De Bivort B.L."/>
            <person name="Kasson M.T."/>
            <person name="De Fine Licht H.H."/>
            <person name="Stajich J.E."/>
        </authorList>
    </citation>
    <scope>NUCLEOTIDE SEQUENCE</scope>
    <source>
        <strain evidence="1">Berkeley</strain>
    </source>
</reference>